<feature type="domain" description="Transketolase-like pyrimidine-binding" evidence="7">
    <location>
        <begin position="617"/>
        <end position="813"/>
    </location>
</feature>
<dbReference type="Gene3D" id="3.40.50.11610">
    <property type="entry name" value="Multifunctional 2-oxoglutarate metabolism enzyme, C-terminal domain"/>
    <property type="match status" value="1"/>
</dbReference>
<evidence type="ECO:0000256" key="6">
    <source>
        <dbReference type="HAMAP-Rule" id="MF_01169"/>
    </source>
</evidence>
<dbReference type="InterPro" id="IPR001017">
    <property type="entry name" value="DH_E1"/>
</dbReference>
<reference evidence="8 9" key="1">
    <citation type="submission" date="2020-04" db="EMBL/GenBank/DDBJ databases">
        <authorList>
            <person name="Hitch T.C.A."/>
            <person name="Wylensek D."/>
            <person name="Clavel T."/>
        </authorList>
    </citation>
    <scope>NUCLEOTIDE SEQUENCE [LARGE SCALE GENOMIC DNA]</scope>
    <source>
        <strain evidence="8 9">WB01_D5_05</strain>
    </source>
</reference>
<dbReference type="PANTHER" id="PTHR23152:SF4">
    <property type="entry name" value="2-OXOADIPATE DEHYDROGENASE COMPLEX COMPONENT E1"/>
    <property type="match status" value="1"/>
</dbReference>
<dbReference type="CDD" id="cd02016">
    <property type="entry name" value="TPP_E1_OGDC_like"/>
    <property type="match status" value="1"/>
</dbReference>
<dbReference type="HAMAP" id="MF_01169">
    <property type="entry name" value="SucA_OdhA"/>
    <property type="match status" value="1"/>
</dbReference>
<dbReference type="GO" id="GO:0030976">
    <property type="term" value="F:thiamine pyrophosphate binding"/>
    <property type="evidence" value="ECO:0007669"/>
    <property type="project" value="UniProtKB-UniRule"/>
</dbReference>
<evidence type="ECO:0000256" key="1">
    <source>
        <dbReference type="ARBA" id="ARBA00001964"/>
    </source>
</evidence>
<keyword evidence="2 6" id="KW-0560">Oxidoreductase</keyword>
<dbReference type="GO" id="GO:0005829">
    <property type="term" value="C:cytosol"/>
    <property type="evidence" value="ECO:0007669"/>
    <property type="project" value="TreeGrafter"/>
</dbReference>
<dbReference type="FunFam" id="3.40.50.970:FF:000036">
    <property type="entry name" value="2-oxoglutarate dehydrogenase E1 component"/>
    <property type="match status" value="1"/>
</dbReference>
<comment type="catalytic activity">
    <reaction evidence="5 6">
        <text>N(6)-[(R)-lipoyl]-L-lysyl-[protein] + 2-oxoglutarate + H(+) = N(6)-[(R)-S(8)-succinyldihydrolipoyl]-L-lysyl-[protein] + CO2</text>
        <dbReference type="Rhea" id="RHEA:12188"/>
        <dbReference type="Rhea" id="RHEA-COMP:10474"/>
        <dbReference type="Rhea" id="RHEA-COMP:20092"/>
        <dbReference type="ChEBI" id="CHEBI:15378"/>
        <dbReference type="ChEBI" id="CHEBI:16526"/>
        <dbReference type="ChEBI" id="CHEBI:16810"/>
        <dbReference type="ChEBI" id="CHEBI:83099"/>
        <dbReference type="ChEBI" id="CHEBI:83120"/>
        <dbReference type="EC" id="1.2.4.2"/>
    </reaction>
</comment>
<dbReference type="Pfam" id="PF16870">
    <property type="entry name" value="OxoGdeHyase_C"/>
    <property type="match status" value="1"/>
</dbReference>
<dbReference type="AlphaFoldDB" id="A0A848CUC9"/>
<sequence length="976" mass="110617">MLEEKVIIETLSSLTLYQCWRCYNLAHNQTGSNTPWQKFNGPNLGYVHQLYAQYLQDPQTIAQDMRELFDEWGAPPLYEGTEAYPETVQQDVNITEMLRKVVAAAKLADDIRINGHLYAKINSFTNEEANVQPLAPAAYGLSEEDLQAIPAQAVWPEAPARLQTGWDVITHLREVYISSMAYQFMHVNNLEERNWLNRMVETEAIKRTLDNEEQISVLRKLTEVEEFEQFLHRTFVGQKRFSIEGLEMLVPMVDEMIRQSARDGIKHVLIGMAHRGRLSVLAHILGKPYEKIFSEFHHSPNKDLIPSEGSTGMNYGWTGDVKYHLGADREMTGEDSARLRLTLAHNPSHLEFVNPVVEGYTRAAQEDRQVAGPPKLDFTKAYAISIHGDAAFPGEGVVAETLNLSRLRGYRTGGTIHIIANNQIGFTTGSEDSRSTRYASDLAKGYEIPIVHVNADDPTACLQAIHLAYEYRKTFKKDFLIDLIGYRRYGHNEMDDPTTTQPLLYAKVAEHPRVAALYANMLRQSGILDEKAEKEIKQLAQDRLKKAYEKMKNLEKETEAPFPVKENKDEAYAETRVPAAKLTEINKELLHWPEGFSVYPKLEKILKRREEALESSIDWALAETLAFATILTDGTPIRVTGQDTERGTFAQRNLVLHDYKTGKGYIPLQHLSGARASFAVYNSPLSEAGVLGFEYGYDVLAKKTLVLWEAQFGDFANAAQVIIDTFIASGRAKWGQSSNLVLLLPHGYEGQGPEHSSARLERFLQLSAEQNWTIANLTSAAQYFHLLRCQAARLGTENARPLVLMTPKSLLRNPRAASRLKEFSEGAFRPLLEQPGLEEHPKTAERLILCSGKVAIDLETEWESLQLTDQRVHIARVEQLYPFPERELRKLLEQCKQLREVIWVQEEPKNMGAWSYMEPRLKALVQVPVRYIGRPYRSSPAEGLPDVHKIEQQRIVKQALLIAEPKTVKAGGHTHE</sequence>
<accession>A0A848CUC9</accession>
<dbReference type="GO" id="GO:0004591">
    <property type="term" value="F:oxoglutarate dehydrogenase (succinyl-transferring) activity"/>
    <property type="evidence" value="ECO:0007669"/>
    <property type="project" value="UniProtKB-UniRule"/>
</dbReference>
<evidence type="ECO:0000256" key="5">
    <source>
        <dbReference type="ARBA" id="ARBA00051911"/>
    </source>
</evidence>
<dbReference type="EC" id="1.2.4.2" evidence="6"/>
<protein>
    <recommendedName>
        <fullName evidence="6">2-oxoglutarate dehydrogenase E1 component</fullName>
        <ecNumber evidence="6">1.2.4.2</ecNumber>
    </recommendedName>
    <alternativeName>
        <fullName evidence="6">Alpha-ketoglutarate dehydrogenase</fullName>
    </alternativeName>
</protein>
<dbReference type="Gene3D" id="3.40.50.12470">
    <property type="match status" value="1"/>
</dbReference>
<comment type="similarity">
    <text evidence="6">Belongs to the alpha-ketoglutarate dehydrogenase family.</text>
</comment>
<dbReference type="SUPFAM" id="SSF52518">
    <property type="entry name" value="Thiamin diphosphate-binding fold (THDP-binding)"/>
    <property type="match status" value="2"/>
</dbReference>
<dbReference type="Proteomes" id="UP000561326">
    <property type="component" value="Unassembled WGS sequence"/>
</dbReference>
<dbReference type="NCBIfam" id="NF008907">
    <property type="entry name" value="PRK12270.1"/>
    <property type="match status" value="1"/>
</dbReference>
<dbReference type="InterPro" id="IPR011603">
    <property type="entry name" value="2oxoglutarate_DH_E1"/>
</dbReference>
<dbReference type="NCBIfam" id="TIGR00239">
    <property type="entry name" value="2oxo_dh_E1"/>
    <property type="match status" value="1"/>
</dbReference>
<evidence type="ECO:0000256" key="3">
    <source>
        <dbReference type="ARBA" id="ARBA00023052"/>
    </source>
</evidence>
<dbReference type="Pfam" id="PF02779">
    <property type="entry name" value="Transket_pyr"/>
    <property type="match status" value="1"/>
</dbReference>
<keyword evidence="3 6" id="KW-0786">Thiamine pyrophosphate</keyword>
<dbReference type="PANTHER" id="PTHR23152">
    <property type="entry name" value="2-OXOGLUTARATE DEHYDROGENASE"/>
    <property type="match status" value="1"/>
</dbReference>
<dbReference type="Pfam" id="PF00676">
    <property type="entry name" value="E1_dh"/>
    <property type="match status" value="1"/>
</dbReference>
<dbReference type="InterPro" id="IPR042179">
    <property type="entry name" value="KGD_C_sf"/>
</dbReference>
<evidence type="ECO:0000256" key="4">
    <source>
        <dbReference type="ARBA" id="ARBA00023152"/>
    </source>
</evidence>
<evidence type="ECO:0000313" key="8">
    <source>
        <dbReference type="EMBL" id="NME98748.1"/>
    </source>
</evidence>
<dbReference type="InterPro" id="IPR029061">
    <property type="entry name" value="THDP-binding"/>
</dbReference>
<dbReference type="EMBL" id="JABAGO010000017">
    <property type="protein sequence ID" value="NME98748.1"/>
    <property type="molecule type" value="Genomic_DNA"/>
</dbReference>
<dbReference type="GO" id="GO:0006096">
    <property type="term" value="P:glycolytic process"/>
    <property type="evidence" value="ECO:0007669"/>
    <property type="project" value="UniProtKB-UniRule"/>
</dbReference>
<comment type="caution">
    <text evidence="8">The sequence shown here is derived from an EMBL/GenBank/DDBJ whole genome shotgun (WGS) entry which is preliminary data.</text>
</comment>
<dbReference type="GO" id="GO:0006099">
    <property type="term" value="P:tricarboxylic acid cycle"/>
    <property type="evidence" value="ECO:0007669"/>
    <property type="project" value="TreeGrafter"/>
</dbReference>
<organism evidence="8 9">
    <name type="scientific">Aneurinibacillus aneurinilyticus</name>
    <name type="common">Bacillus aneurinolyticus</name>
    <dbReference type="NCBI Taxonomy" id="1391"/>
    <lineage>
        <taxon>Bacteria</taxon>
        <taxon>Bacillati</taxon>
        <taxon>Bacillota</taxon>
        <taxon>Bacilli</taxon>
        <taxon>Bacillales</taxon>
        <taxon>Paenibacillaceae</taxon>
        <taxon>Aneurinibacillus group</taxon>
        <taxon>Aneurinibacillus</taxon>
    </lineage>
</organism>
<dbReference type="NCBIfam" id="NF006914">
    <property type="entry name" value="PRK09404.1"/>
    <property type="match status" value="1"/>
</dbReference>
<evidence type="ECO:0000313" key="9">
    <source>
        <dbReference type="Proteomes" id="UP000561326"/>
    </source>
</evidence>
<dbReference type="SMART" id="SM00861">
    <property type="entry name" value="Transket_pyr"/>
    <property type="match status" value="1"/>
</dbReference>
<comment type="subunit">
    <text evidence="6">Homodimer. Part of the 2-oxoglutarate dehydrogenase (OGDH) complex composed of E1 (2-oxoglutarate dehydrogenase), E2 (dihydrolipoamide succinyltransferase) and E3 (dihydrolipoamide dehydrogenase); the complex contains multiple copies of the three enzymatic components (E1, E2 and E3).</text>
</comment>
<keyword evidence="4 6" id="KW-0324">Glycolysis</keyword>
<dbReference type="InterPro" id="IPR005475">
    <property type="entry name" value="Transketolase-like_Pyr-bd"/>
</dbReference>
<dbReference type="InterPro" id="IPR023784">
    <property type="entry name" value="2oxoglutarate_DH_E1_bac"/>
</dbReference>
<dbReference type="Gene3D" id="3.40.50.970">
    <property type="match status" value="1"/>
</dbReference>
<comment type="cofactor">
    <cofactor evidence="1 6">
        <name>thiamine diphosphate</name>
        <dbReference type="ChEBI" id="CHEBI:58937"/>
    </cofactor>
</comment>
<evidence type="ECO:0000259" key="7">
    <source>
        <dbReference type="SMART" id="SM00861"/>
    </source>
</evidence>
<name>A0A848CUC9_ANEAE</name>
<comment type="function">
    <text evidence="6">E1 component of the 2-oxoglutarate dehydrogenase (OGDH) complex which catalyzes the decarboxylation of 2-oxoglutarate, the first step in the conversion of 2-oxoglutarate to succinyl-CoA and CO(2).</text>
</comment>
<gene>
    <name evidence="6" type="primary">odhA</name>
    <name evidence="8" type="ORF">HF838_10800</name>
</gene>
<dbReference type="GO" id="GO:0045252">
    <property type="term" value="C:oxoglutarate dehydrogenase complex"/>
    <property type="evidence" value="ECO:0007669"/>
    <property type="project" value="TreeGrafter"/>
</dbReference>
<dbReference type="InterPro" id="IPR031717">
    <property type="entry name" value="ODO-1/KGD_C"/>
</dbReference>
<evidence type="ECO:0000256" key="2">
    <source>
        <dbReference type="ARBA" id="ARBA00023002"/>
    </source>
</evidence>
<dbReference type="PIRSF" id="PIRSF000157">
    <property type="entry name" value="Oxoglu_dh_E1"/>
    <property type="match status" value="1"/>
</dbReference>
<proteinExistence type="inferred from homology"/>